<dbReference type="EMBL" id="FN653026">
    <property type="protein sequence ID" value="CBY07586.1"/>
    <property type="molecule type" value="Genomic_DNA"/>
</dbReference>
<evidence type="ECO:0000313" key="4">
    <source>
        <dbReference type="Proteomes" id="UP000001307"/>
    </source>
</evidence>
<keyword evidence="1" id="KW-0175">Coiled coil</keyword>
<dbReference type="AlphaFoldDB" id="E4X5T1"/>
<feature type="region of interest" description="Disordered" evidence="2">
    <location>
        <begin position="174"/>
        <end position="201"/>
    </location>
</feature>
<proteinExistence type="predicted"/>
<feature type="coiled-coil region" evidence="1">
    <location>
        <begin position="55"/>
        <end position="121"/>
    </location>
</feature>
<accession>E4X5T1</accession>
<dbReference type="Proteomes" id="UP000001307">
    <property type="component" value="Unassembled WGS sequence"/>
</dbReference>
<dbReference type="InParanoid" id="E4X5T1"/>
<protein>
    <submittedName>
        <fullName evidence="3">Uncharacterized protein</fullName>
    </submittedName>
</protein>
<evidence type="ECO:0000256" key="1">
    <source>
        <dbReference type="SAM" id="Coils"/>
    </source>
</evidence>
<gene>
    <name evidence="3" type="ORF">GSOID_T00002574001</name>
</gene>
<keyword evidence="4" id="KW-1185">Reference proteome</keyword>
<evidence type="ECO:0000256" key="2">
    <source>
        <dbReference type="SAM" id="MobiDB-lite"/>
    </source>
</evidence>
<organism evidence="3">
    <name type="scientific">Oikopleura dioica</name>
    <name type="common">Tunicate</name>
    <dbReference type="NCBI Taxonomy" id="34765"/>
    <lineage>
        <taxon>Eukaryota</taxon>
        <taxon>Metazoa</taxon>
        <taxon>Chordata</taxon>
        <taxon>Tunicata</taxon>
        <taxon>Appendicularia</taxon>
        <taxon>Copelata</taxon>
        <taxon>Oikopleuridae</taxon>
        <taxon>Oikopleura</taxon>
    </lineage>
</organism>
<reference evidence="3" key="1">
    <citation type="journal article" date="2010" name="Science">
        <title>Plasticity of animal genome architecture unmasked by rapid evolution of a pelagic tunicate.</title>
        <authorList>
            <person name="Denoeud F."/>
            <person name="Henriet S."/>
            <person name="Mungpakdee S."/>
            <person name="Aury J.M."/>
            <person name="Da Silva C."/>
            <person name="Brinkmann H."/>
            <person name="Mikhaleva J."/>
            <person name="Olsen L.C."/>
            <person name="Jubin C."/>
            <person name="Canestro C."/>
            <person name="Bouquet J.M."/>
            <person name="Danks G."/>
            <person name="Poulain J."/>
            <person name="Campsteijn C."/>
            <person name="Adamski M."/>
            <person name="Cross I."/>
            <person name="Yadetie F."/>
            <person name="Muffato M."/>
            <person name="Louis A."/>
            <person name="Butcher S."/>
            <person name="Tsagkogeorga G."/>
            <person name="Konrad A."/>
            <person name="Singh S."/>
            <person name="Jensen M.F."/>
            <person name="Cong E.H."/>
            <person name="Eikeseth-Otteraa H."/>
            <person name="Noel B."/>
            <person name="Anthouard V."/>
            <person name="Porcel B.M."/>
            <person name="Kachouri-Lafond R."/>
            <person name="Nishino A."/>
            <person name="Ugolini M."/>
            <person name="Chourrout P."/>
            <person name="Nishida H."/>
            <person name="Aasland R."/>
            <person name="Huzurbazar S."/>
            <person name="Westhof E."/>
            <person name="Delsuc F."/>
            <person name="Lehrach H."/>
            <person name="Reinhardt R."/>
            <person name="Weissenbach J."/>
            <person name="Roy S.W."/>
            <person name="Artiguenave F."/>
            <person name="Postlethwait J.H."/>
            <person name="Manak J.R."/>
            <person name="Thompson E.M."/>
            <person name="Jaillon O."/>
            <person name="Du Pasquier L."/>
            <person name="Boudinot P."/>
            <person name="Liberles D.A."/>
            <person name="Volff J.N."/>
            <person name="Philippe H."/>
            <person name="Lenhard B."/>
            <person name="Roest Crollius H."/>
            <person name="Wincker P."/>
            <person name="Chourrout D."/>
        </authorList>
    </citation>
    <scope>NUCLEOTIDE SEQUENCE [LARGE SCALE GENOMIC DNA]</scope>
</reference>
<evidence type="ECO:0000313" key="3">
    <source>
        <dbReference type="EMBL" id="CBY07586.1"/>
    </source>
</evidence>
<sequence>MKNQLLENIIALRKNKENAQIERKETHPSLQPTEELADAFRNEILEIQKNEFEKTAKFENEIKKLKTQIQKLKSEAAANQSKFVIAENKISVIVDENKKEVAQNEEELRKSMIEIEILKDKKADSEKMISERDLEIEKLRKLATSLQESDIKKELTTFESLLKTEEDRLGIVNRKRSSDEIENNEENEKEAKSKKRECAIM</sequence>
<name>E4X5T1_OIKDI</name>